<feature type="compositionally biased region" description="Basic and acidic residues" evidence="1">
    <location>
        <begin position="468"/>
        <end position="483"/>
    </location>
</feature>
<feature type="domain" description="Death" evidence="2">
    <location>
        <begin position="1138"/>
        <end position="1189"/>
    </location>
</feature>
<protein>
    <recommendedName>
        <fullName evidence="6">Death domain-containing protein</fullName>
    </recommendedName>
</protein>
<dbReference type="GO" id="GO:0007165">
    <property type="term" value="P:signal transduction"/>
    <property type="evidence" value="ECO:0007669"/>
    <property type="project" value="InterPro"/>
</dbReference>
<organism evidence="4 5">
    <name type="scientific">Magallana gigas</name>
    <name type="common">Pacific oyster</name>
    <name type="synonym">Crassostrea gigas</name>
    <dbReference type="NCBI Taxonomy" id="29159"/>
    <lineage>
        <taxon>Eukaryota</taxon>
        <taxon>Metazoa</taxon>
        <taxon>Spiralia</taxon>
        <taxon>Lophotrochozoa</taxon>
        <taxon>Mollusca</taxon>
        <taxon>Bivalvia</taxon>
        <taxon>Autobranchia</taxon>
        <taxon>Pteriomorphia</taxon>
        <taxon>Ostreida</taxon>
        <taxon>Ostreoidea</taxon>
        <taxon>Ostreidae</taxon>
        <taxon>Magallana</taxon>
    </lineage>
</organism>
<feature type="compositionally biased region" description="Basic and acidic residues" evidence="1">
    <location>
        <begin position="410"/>
        <end position="433"/>
    </location>
</feature>
<feature type="compositionally biased region" description="Basic and acidic residues" evidence="1">
    <location>
        <begin position="200"/>
        <end position="215"/>
    </location>
</feature>
<dbReference type="SUPFAM" id="SSF47986">
    <property type="entry name" value="DEATH domain"/>
    <property type="match status" value="1"/>
</dbReference>
<feature type="compositionally biased region" description="Polar residues" evidence="1">
    <location>
        <begin position="274"/>
        <end position="290"/>
    </location>
</feature>
<feature type="region of interest" description="Disordered" evidence="1">
    <location>
        <begin position="468"/>
        <end position="490"/>
    </location>
</feature>
<dbReference type="Proteomes" id="UP000005408">
    <property type="component" value="Unassembled WGS sequence"/>
</dbReference>
<evidence type="ECO:0008006" key="6">
    <source>
        <dbReference type="Google" id="ProtNLM"/>
    </source>
</evidence>
<feature type="compositionally biased region" description="Basic and acidic residues" evidence="1">
    <location>
        <begin position="443"/>
        <end position="455"/>
    </location>
</feature>
<dbReference type="InterPro" id="IPR000488">
    <property type="entry name" value="Death_dom"/>
</dbReference>
<evidence type="ECO:0000259" key="2">
    <source>
        <dbReference type="PROSITE" id="PS50017"/>
    </source>
</evidence>
<feature type="region of interest" description="Disordered" evidence="1">
    <location>
        <begin position="174"/>
        <end position="455"/>
    </location>
</feature>
<sequence>MDDISALFLLRHRKSLHESLEINFKDDSKEFFMKAFQIVDETGDVLKSVVGYTNAIKDEIVAIRDVVQSFLINISNKMSTILSTSVQKYDDLTEPETKSDLEFKDTVFSQQKAHLLKEMEALAKQQQHLQEVAYSIADLLIGVEKGSLDVMDNLQKTLKVFAVWKNCIDGTEASYNTKPGNDVAKNDTSSKEPIQQEACKPQEDDCPKLENEKSTLESQNKSQNENEILNSSDTIFKDEHENDTQNERKEKKQRDENEKNEIRERTNESIFKATETNDVKPQTGLQVKNSNDADEDQREESGGSAVETCIQSMDNKKEKSRVIGQSKKNDKGLTKKQSTKIENGHKNKNKTKQILDTSKQERKVVSSPVAGQTNALSSSRTVHKQKTSKSTANNETSATSKSHQRAIKSRTPDNKIAETQENHTEGRQEDKKSSSAKSSLKTDLQRTDTSDSHLEKRETWIDLQRKKEEMEKKKEEKEKERRNPQNWPTYTYEREPNEHSFHKGICCIVSALPGFDRFCLTTKCSDHPQDLEIFLKDKEERVMSSVVTVTSTTRSQIELELPLYIYIPCATNKQDQERELVLLMSQDGSPFHHATKLQPLNPPKKLTYLGTAVNNFTSLEMVVISRYVRSQFFVHPIGGDFEPTDDRNVLLRIPKDCFSCNTNIYFKVVDFQNLDLNERKLPNAQALTSLVGIEFDECLGKDVELELYPDTMISAEEASHVHQTTLKICKKTLVSNVSPTKFLERLQKSGLVEDNDAKEILEQTTDGSKMRQLLQLFKECSEKTYTKFLTCLEDISKETATILQKRQRNLKDKINMNLEALNLVLQDQSQKMVVLCRAENKGWDVLPTVRKEENPDAIFVTISKNKRQFQTIALLVPVDKKDSELTSIGETLYNMSNETKVLVLVRQNPINFADVAVACTEPNSIPLAVEKLNSLGYTSDSTEMVEVGICDGEEIYFTTSGNIRILSPQTEIKLRFFQNFDVPVKEFKIVERDPQVQRFMRRYSGEVCFTVGSDSGNPHRTGSQTVYLPKPCVPLSTDVPLKAMAKYVSYEISSSGPVNLEKFLDRLSSHPGKFITFRNRVSDRDTCELFILNWIENQRVSDQMVILKFLKILHSDWEPIALKTDEVLKLYSLNGVFSNTNITKIAKSIGSKWENLAKKLDVSETTIGETKSYFKEDSNRALHTLDQWRLSDKVIHSGAKAAKPLRSAMQACGCGEDILFFVSMLG</sequence>
<dbReference type="GO" id="GO:0042981">
    <property type="term" value="P:regulation of apoptotic process"/>
    <property type="evidence" value="ECO:0007669"/>
    <property type="project" value="InterPro"/>
</dbReference>
<dbReference type="Gene3D" id="1.10.533.10">
    <property type="entry name" value="Death Domain, Fas"/>
    <property type="match status" value="2"/>
</dbReference>
<evidence type="ECO:0000256" key="1">
    <source>
        <dbReference type="SAM" id="MobiDB-lite"/>
    </source>
</evidence>
<keyword evidence="5" id="KW-1185">Reference proteome</keyword>
<evidence type="ECO:0000313" key="4">
    <source>
        <dbReference type="EnsemblMetazoa" id="G20821.1:cds"/>
    </source>
</evidence>
<dbReference type="PROSITE" id="PS50017">
    <property type="entry name" value="DEATH_DOMAIN"/>
    <property type="match status" value="1"/>
</dbReference>
<evidence type="ECO:0000259" key="3">
    <source>
        <dbReference type="PROSITE" id="PS50209"/>
    </source>
</evidence>
<dbReference type="EnsemblMetazoa" id="G20821.1">
    <property type="protein sequence ID" value="G20821.1:cds"/>
    <property type="gene ID" value="G20821"/>
</dbReference>
<dbReference type="CDD" id="cd01670">
    <property type="entry name" value="Death"/>
    <property type="match status" value="1"/>
</dbReference>
<feature type="domain" description="CARD" evidence="3">
    <location>
        <begin position="718"/>
        <end position="807"/>
    </location>
</feature>
<feature type="compositionally biased region" description="Basic and acidic residues" evidence="1">
    <location>
        <begin position="314"/>
        <end position="333"/>
    </location>
</feature>
<dbReference type="PROSITE" id="PS50209">
    <property type="entry name" value="CARD"/>
    <property type="match status" value="1"/>
</dbReference>
<reference evidence="4" key="1">
    <citation type="submission" date="2022-08" db="UniProtKB">
        <authorList>
            <consortium name="EnsemblMetazoa"/>
        </authorList>
    </citation>
    <scope>IDENTIFICATION</scope>
    <source>
        <strain evidence="4">05x7-T-G4-1.051#20</strain>
    </source>
</reference>
<dbReference type="AlphaFoldDB" id="A0A8W8JTT1"/>
<feature type="compositionally biased region" description="Polar residues" evidence="1">
    <location>
        <begin position="216"/>
        <end position="234"/>
    </location>
</feature>
<feature type="compositionally biased region" description="Basic and acidic residues" evidence="1">
    <location>
        <begin position="235"/>
        <end position="267"/>
    </location>
</feature>
<proteinExistence type="predicted"/>
<feature type="compositionally biased region" description="Polar residues" evidence="1">
    <location>
        <begin position="388"/>
        <end position="401"/>
    </location>
</feature>
<dbReference type="Pfam" id="PF00619">
    <property type="entry name" value="CARD"/>
    <property type="match status" value="1"/>
</dbReference>
<dbReference type="CDD" id="cd01671">
    <property type="entry name" value="CARD"/>
    <property type="match status" value="1"/>
</dbReference>
<dbReference type="InterPro" id="IPR001315">
    <property type="entry name" value="CARD"/>
</dbReference>
<evidence type="ECO:0000313" key="5">
    <source>
        <dbReference type="Proteomes" id="UP000005408"/>
    </source>
</evidence>
<dbReference type="InterPro" id="IPR011029">
    <property type="entry name" value="DEATH-like_dom_sf"/>
</dbReference>
<accession>A0A8W8JTT1</accession>
<name>A0A8W8JTT1_MAGGI</name>
<feature type="compositionally biased region" description="Polar residues" evidence="1">
    <location>
        <begin position="369"/>
        <end position="380"/>
    </location>
</feature>